<dbReference type="AlphaFoldDB" id="A0A9P6H3Z6"/>
<sequence>MSSFGLRNGIVVAVSLNPAASTSFVDPGLNKLASEIVVRKYVAVLSGISVDQDGNTLTDIYFIGPGMPRQNDQYDENESMSIPISPAKKHPSGRRSLQLSNPLPWLDQDCYVRTLLTERQVRISSVTRRTSSTPQTPRSGSSSSSTTLATSVVMVPDVHLRNLMTLCDADQRRARAPEIVMPRSDSDSELTRTRTRDSGDRDSWIEDAEFHPPNRLFLSFDVWLDPSVCSQVPEPNGLRKELEQLYIFQEKDARKQERQYQRARRVNTRPSVEHASRALRSEHEQHDEKRHPAPRKRGLLSRIFKKLLCLGP</sequence>
<name>A0A9P6H3Z6_9AGAM</name>
<feature type="compositionally biased region" description="Basic and acidic residues" evidence="1">
    <location>
        <begin position="271"/>
        <end position="291"/>
    </location>
</feature>
<feature type="region of interest" description="Disordered" evidence="1">
    <location>
        <begin position="72"/>
        <end position="96"/>
    </location>
</feature>
<dbReference type="Proteomes" id="UP000736335">
    <property type="component" value="Unassembled WGS sequence"/>
</dbReference>
<dbReference type="EMBL" id="WIUZ02000021">
    <property type="protein sequence ID" value="KAF9778924.1"/>
    <property type="molecule type" value="Genomic_DNA"/>
</dbReference>
<accession>A0A9P6H3Z6</accession>
<proteinExistence type="predicted"/>
<protein>
    <submittedName>
        <fullName evidence="2">Uncharacterized protein</fullName>
    </submittedName>
</protein>
<reference evidence="2" key="2">
    <citation type="submission" date="2020-11" db="EMBL/GenBank/DDBJ databases">
        <authorList>
            <consortium name="DOE Joint Genome Institute"/>
            <person name="Kuo A."/>
            <person name="Miyauchi S."/>
            <person name="Kiss E."/>
            <person name="Drula E."/>
            <person name="Kohler A."/>
            <person name="Sanchez-Garcia M."/>
            <person name="Andreopoulos B."/>
            <person name="Barry K.W."/>
            <person name="Bonito G."/>
            <person name="Buee M."/>
            <person name="Carver A."/>
            <person name="Chen C."/>
            <person name="Cichocki N."/>
            <person name="Clum A."/>
            <person name="Culley D."/>
            <person name="Crous P.W."/>
            <person name="Fauchery L."/>
            <person name="Girlanda M."/>
            <person name="Hayes R."/>
            <person name="Keri Z."/>
            <person name="Labutti K."/>
            <person name="Lipzen A."/>
            <person name="Lombard V."/>
            <person name="Magnuson J."/>
            <person name="Maillard F."/>
            <person name="Morin E."/>
            <person name="Murat C."/>
            <person name="Nolan M."/>
            <person name="Ohm R."/>
            <person name="Pangilinan J."/>
            <person name="Pereira M."/>
            <person name="Perotto S."/>
            <person name="Peter M."/>
            <person name="Riley R."/>
            <person name="Sitrit Y."/>
            <person name="Stielow B."/>
            <person name="Szollosi G."/>
            <person name="Zifcakova L."/>
            <person name="Stursova M."/>
            <person name="Spatafora J.W."/>
            <person name="Tedersoo L."/>
            <person name="Vaario L.-M."/>
            <person name="Yamada A."/>
            <person name="Yan M."/>
            <person name="Wang P."/>
            <person name="Xu J."/>
            <person name="Bruns T."/>
            <person name="Baldrian P."/>
            <person name="Vilgalys R."/>
            <person name="Henrissat B."/>
            <person name="Grigoriev I.V."/>
            <person name="Hibbett D."/>
            <person name="Nagy L.G."/>
            <person name="Martin F.M."/>
        </authorList>
    </citation>
    <scope>NUCLEOTIDE SEQUENCE</scope>
    <source>
        <strain evidence="2">UH-Tt-Lm1</strain>
    </source>
</reference>
<feature type="region of interest" description="Disordered" evidence="1">
    <location>
        <begin position="125"/>
        <end position="148"/>
    </location>
</feature>
<evidence type="ECO:0000313" key="2">
    <source>
        <dbReference type="EMBL" id="KAF9778924.1"/>
    </source>
</evidence>
<feature type="region of interest" description="Disordered" evidence="1">
    <location>
        <begin position="263"/>
        <end position="295"/>
    </location>
</feature>
<gene>
    <name evidence="2" type="ORF">BJ322DRAFT_462478</name>
</gene>
<evidence type="ECO:0000313" key="3">
    <source>
        <dbReference type="Proteomes" id="UP000736335"/>
    </source>
</evidence>
<comment type="caution">
    <text evidence="2">The sequence shown here is derived from an EMBL/GenBank/DDBJ whole genome shotgun (WGS) entry which is preliminary data.</text>
</comment>
<reference evidence="2" key="1">
    <citation type="journal article" date="2020" name="Nat. Commun.">
        <title>Large-scale genome sequencing of mycorrhizal fungi provides insights into the early evolution of symbiotic traits.</title>
        <authorList>
            <person name="Miyauchi S."/>
            <person name="Kiss E."/>
            <person name="Kuo A."/>
            <person name="Drula E."/>
            <person name="Kohler A."/>
            <person name="Sanchez-Garcia M."/>
            <person name="Morin E."/>
            <person name="Andreopoulos B."/>
            <person name="Barry K.W."/>
            <person name="Bonito G."/>
            <person name="Buee M."/>
            <person name="Carver A."/>
            <person name="Chen C."/>
            <person name="Cichocki N."/>
            <person name="Clum A."/>
            <person name="Culley D."/>
            <person name="Crous P.W."/>
            <person name="Fauchery L."/>
            <person name="Girlanda M."/>
            <person name="Hayes R.D."/>
            <person name="Keri Z."/>
            <person name="LaButti K."/>
            <person name="Lipzen A."/>
            <person name="Lombard V."/>
            <person name="Magnuson J."/>
            <person name="Maillard F."/>
            <person name="Murat C."/>
            <person name="Nolan M."/>
            <person name="Ohm R.A."/>
            <person name="Pangilinan J."/>
            <person name="Pereira M.F."/>
            <person name="Perotto S."/>
            <person name="Peter M."/>
            <person name="Pfister S."/>
            <person name="Riley R."/>
            <person name="Sitrit Y."/>
            <person name="Stielow J.B."/>
            <person name="Szollosi G."/>
            <person name="Zifcakova L."/>
            <person name="Stursova M."/>
            <person name="Spatafora J.W."/>
            <person name="Tedersoo L."/>
            <person name="Vaario L.M."/>
            <person name="Yamada A."/>
            <person name="Yan M."/>
            <person name="Wang P."/>
            <person name="Xu J."/>
            <person name="Bruns T."/>
            <person name="Baldrian P."/>
            <person name="Vilgalys R."/>
            <person name="Dunand C."/>
            <person name="Henrissat B."/>
            <person name="Grigoriev I.V."/>
            <person name="Hibbett D."/>
            <person name="Nagy L.G."/>
            <person name="Martin F.M."/>
        </authorList>
    </citation>
    <scope>NUCLEOTIDE SEQUENCE</scope>
    <source>
        <strain evidence="2">UH-Tt-Lm1</strain>
    </source>
</reference>
<organism evidence="2 3">
    <name type="scientific">Thelephora terrestris</name>
    <dbReference type="NCBI Taxonomy" id="56493"/>
    <lineage>
        <taxon>Eukaryota</taxon>
        <taxon>Fungi</taxon>
        <taxon>Dikarya</taxon>
        <taxon>Basidiomycota</taxon>
        <taxon>Agaricomycotina</taxon>
        <taxon>Agaricomycetes</taxon>
        <taxon>Thelephorales</taxon>
        <taxon>Thelephoraceae</taxon>
        <taxon>Thelephora</taxon>
    </lineage>
</organism>
<dbReference type="OrthoDB" id="3053346at2759"/>
<keyword evidence="3" id="KW-1185">Reference proteome</keyword>
<evidence type="ECO:0000256" key="1">
    <source>
        <dbReference type="SAM" id="MobiDB-lite"/>
    </source>
</evidence>
<feature type="region of interest" description="Disordered" evidence="1">
    <location>
        <begin position="182"/>
        <end position="206"/>
    </location>
</feature>
<feature type="compositionally biased region" description="Basic and acidic residues" evidence="1">
    <location>
        <begin position="184"/>
        <end position="206"/>
    </location>
</feature>